<organism evidence="1 2">
    <name type="scientific">Rhodnius prolixus</name>
    <name type="common">Triatomid bug</name>
    <dbReference type="NCBI Taxonomy" id="13249"/>
    <lineage>
        <taxon>Eukaryota</taxon>
        <taxon>Metazoa</taxon>
        <taxon>Ecdysozoa</taxon>
        <taxon>Arthropoda</taxon>
        <taxon>Hexapoda</taxon>
        <taxon>Insecta</taxon>
        <taxon>Pterygota</taxon>
        <taxon>Neoptera</taxon>
        <taxon>Paraneoptera</taxon>
        <taxon>Hemiptera</taxon>
        <taxon>Heteroptera</taxon>
        <taxon>Panheteroptera</taxon>
        <taxon>Cimicomorpha</taxon>
        <taxon>Reduviidae</taxon>
        <taxon>Triatominae</taxon>
        <taxon>Rhodnius</taxon>
    </lineage>
</organism>
<dbReference type="EMBL" id="ACPB03014198">
    <property type="status" value="NOT_ANNOTATED_CDS"/>
    <property type="molecule type" value="Genomic_DNA"/>
</dbReference>
<dbReference type="AlphaFoldDB" id="T1HYY2"/>
<proteinExistence type="predicted"/>
<name>T1HYY2_RHOPR</name>
<evidence type="ECO:0000313" key="1">
    <source>
        <dbReference type="EnsemblMetazoa" id="RPRC009252-PA"/>
    </source>
</evidence>
<reference evidence="1" key="1">
    <citation type="submission" date="2015-05" db="UniProtKB">
        <authorList>
            <consortium name="EnsemblMetazoa"/>
        </authorList>
    </citation>
    <scope>IDENTIFICATION</scope>
</reference>
<dbReference type="EnsemblMetazoa" id="RPRC009252-RA">
    <property type="protein sequence ID" value="RPRC009252-PA"/>
    <property type="gene ID" value="RPRC009252"/>
</dbReference>
<evidence type="ECO:0000313" key="2">
    <source>
        <dbReference type="Proteomes" id="UP000015103"/>
    </source>
</evidence>
<dbReference type="HOGENOM" id="CLU_2657551_0_0_1"/>
<dbReference type="VEuPathDB" id="VectorBase:RPRC009252"/>
<protein>
    <submittedName>
        <fullName evidence="1">Uncharacterized protein</fullName>
    </submittedName>
</protein>
<accession>T1HYY2</accession>
<sequence>MRELYCPALLYQQTDRFFQTVELEDAVRSANLTLKEGCEVQVTADDLVEGVCSEARFIVLEPFTKRLPSAHFLREK</sequence>
<dbReference type="Proteomes" id="UP000015103">
    <property type="component" value="Unassembled WGS sequence"/>
</dbReference>
<dbReference type="InParanoid" id="T1HYY2"/>
<keyword evidence="2" id="KW-1185">Reference proteome</keyword>